<dbReference type="CDD" id="cd08958">
    <property type="entry name" value="FR_SDR_e"/>
    <property type="match status" value="1"/>
</dbReference>
<evidence type="ECO:0000256" key="1">
    <source>
        <dbReference type="ARBA" id="ARBA00022857"/>
    </source>
</evidence>
<protein>
    <recommendedName>
        <fullName evidence="4">NAD-dependent epimerase/dehydratase domain-containing protein</fullName>
    </recommendedName>
</protein>
<evidence type="ECO:0000259" key="4">
    <source>
        <dbReference type="Pfam" id="PF01370"/>
    </source>
</evidence>
<evidence type="ECO:0000313" key="5">
    <source>
        <dbReference type="EMBL" id="GMH30322.1"/>
    </source>
</evidence>
<proteinExistence type="inferred from homology"/>
<dbReference type="Gene3D" id="3.40.50.720">
    <property type="entry name" value="NAD(P)-binding Rossmann-like Domain"/>
    <property type="match status" value="1"/>
</dbReference>
<feature type="domain" description="NAD-dependent epimerase/dehydratase" evidence="4">
    <location>
        <begin position="9"/>
        <end position="246"/>
    </location>
</feature>
<dbReference type="AlphaFoldDB" id="A0AAD3TIX9"/>
<dbReference type="SUPFAM" id="SSF51735">
    <property type="entry name" value="NAD(P)-binding Rossmann-fold domains"/>
    <property type="match status" value="1"/>
</dbReference>
<accession>A0AAD3TIX9</accession>
<dbReference type="PANTHER" id="PTHR10366:SF852">
    <property type="entry name" value="CINNAMOYL-COA REDUCTASE CAD2"/>
    <property type="match status" value="1"/>
</dbReference>
<dbReference type="InterPro" id="IPR001509">
    <property type="entry name" value="Epimerase_deHydtase"/>
</dbReference>
<dbReference type="PANTHER" id="PTHR10366">
    <property type="entry name" value="NAD DEPENDENT EPIMERASE/DEHYDRATASE"/>
    <property type="match status" value="1"/>
</dbReference>
<dbReference type="GO" id="GO:0016616">
    <property type="term" value="F:oxidoreductase activity, acting on the CH-OH group of donors, NAD or NADP as acceptor"/>
    <property type="evidence" value="ECO:0007669"/>
    <property type="project" value="TreeGrafter"/>
</dbReference>
<gene>
    <name evidence="5" type="ORF">Nepgr_032165</name>
</gene>
<dbReference type="Proteomes" id="UP001279734">
    <property type="component" value="Unassembled WGS sequence"/>
</dbReference>
<reference evidence="5" key="1">
    <citation type="submission" date="2023-05" db="EMBL/GenBank/DDBJ databases">
        <title>Nepenthes gracilis genome sequencing.</title>
        <authorList>
            <person name="Fukushima K."/>
        </authorList>
    </citation>
    <scope>NUCLEOTIDE SEQUENCE</scope>
    <source>
        <strain evidence="5">SING2019-196</strain>
    </source>
</reference>
<dbReference type="InterPro" id="IPR050425">
    <property type="entry name" value="NAD(P)_dehydrat-like"/>
</dbReference>
<evidence type="ECO:0000256" key="2">
    <source>
        <dbReference type="ARBA" id="ARBA00023002"/>
    </source>
</evidence>
<name>A0AAD3TIX9_NEPGR</name>
<dbReference type="EMBL" id="BSYO01000038">
    <property type="protein sequence ID" value="GMH30322.1"/>
    <property type="molecule type" value="Genomic_DNA"/>
</dbReference>
<keyword evidence="2" id="KW-0560">Oxidoreductase</keyword>
<keyword evidence="6" id="KW-1185">Reference proteome</keyword>
<comment type="similarity">
    <text evidence="3">Belongs to the NAD(P)-dependent epimerase/dehydratase family. Dihydroflavonol-4-reductase subfamily.</text>
</comment>
<keyword evidence="1" id="KW-0521">NADP</keyword>
<comment type="caution">
    <text evidence="5">The sequence shown here is derived from an EMBL/GenBank/DDBJ whole genome shotgun (WGS) entry which is preliminary data.</text>
</comment>
<dbReference type="InterPro" id="IPR036291">
    <property type="entry name" value="NAD(P)-bd_dom_sf"/>
</dbReference>
<dbReference type="FunFam" id="3.40.50.720:FF:000085">
    <property type="entry name" value="Dihydroflavonol reductase"/>
    <property type="match status" value="1"/>
</dbReference>
<organism evidence="5 6">
    <name type="scientific">Nepenthes gracilis</name>
    <name type="common">Slender pitcher plant</name>
    <dbReference type="NCBI Taxonomy" id="150966"/>
    <lineage>
        <taxon>Eukaryota</taxon>
        <taxon>Viridiplantae</taxon>
        <taxon>Streptophyta</taxon>
        <taxon>Embryophyta</taxon>
        <taxon>Tracheophyta</taxon>
        <taxon>Spermatophyta</taxon>
        <taxon>Magnoliopsida</taxon>
        <taxon>eudicotyledons</taxon>
        <taxon>Gunneridae</taxon>
        <taxon>Pentapetalae</taxon>
        <taxon>Caryophyllales</taxon>
        <taxon>Nepenthaceae</taxon>
        <taxon>Nepenthes</taxon>
    </lineage>
</organism>
<evidence type="ECO:0000256" key="3">
    <source>
        <dbReference type="ARBA" id="ARBA00023445"/>
    </source>
</evidence>
<sequence length="338" mass="37138">MSGEGKKVVCVTGASGYIASWLVKLLLLRGYTVRATVRDLSDPRKTKHLLALDGADERLHLFRADLLEDGSFDSAIDGCEGVFHTACPVTLHVKDPQAELLDPAVKGTLNVLSSCAKYASVKRVVLTSSTAAVEFNGRPRTPEVVVDESWFSDPEVCKETKIWYLVAKTLAEEAAWKLAKEKGIDMVTINPAMVIGPLLQPTLNVSVALISELISGAKTYPNLTFGWVNVRDVASAHIQAFEIPSANGRYCLVESVVHCSEVVRILRELYPDLRLPTECSDDNPFMPTFEVSRERAKSLGIVYIPLRVGLRETVESLKAKNDLFDPACGKTVWGDYNL</sequence>
<dbReference type="Pfam" id="PF01370">
    <property type="entry name" value="Epimerase"/>
    <property type="match status" value="1"/>
</dbReference>
<evidence type="ECO:0000313" key="6">
    <source>
        <dbReference type="Proteomes" id="UP001279734"/>
    </source>
</evidence>